<dbReference type="EMBL" id="KN837149">
    <property type="protein sequence ID" value="KIJ39757.1"/>
    <property type="molecule type" value="Genomic_DNA"/>
</dbReference>
<accession>A0A0C9VEC5</accession>
<gene>
    <name evidence="3" type="ORF">M422DRAFT_174727</name>
</gene>
<keyword evidence="1" id="KW-1015">Disulfide bond</keyword>
<comment type="subcellular location">
    <subcellularLocation>
        <location evidence="1">Secreted</location>
    </subcellularLocation>
</comment>
<dbReference type="AlphaFoldDB" id="A0A0C9VEC5"/>
<keyword evidence="1" id="KW-0624">Polysaccharide degradation</keyword>
<proteinExistence type="predicted"/>
<sequence>SGENTFLDFINNGQLSSEWQFIRMTENHYSNGPVTDVTSQAFRCYELDPTNGPSQTQVATVSAGSMIGFKANSAVYYPGYLSV</sequence>
<comment type="function">
    <text evidence="1">Lytic polysaccharide monooxygenase (LMPO) that depolymerizes crystalline and amorphous polysaccharides via the oxidation of scissile alpha- or beta-(1-4)-glycosidic bonds, yielding C1 and/or C4 oxidation products. Catalysis by LPMOs requires the reduction of the active-site copper from Cu(II) to Cu(I) by a reducing agent and H(2)O(2) or O(2) as a cosubstrate.</text>
</comment>
<evidence type="ECO:0000313" key="3">
    <source>
        <dbReference type="EMBL" id="KIJ39757.1"/>
    </source>
</evidence>
<keyword evidence="3" id="KW-0503">Monooxygenase</keyword>
<comment type="domain">
    <text evidence="1">Has a modular structure: an endo-beta-1,4-glucanase catalytic module at the N-terminus, a linker rich in serines and threonines, and a C-terminal carbohydrate-binding module (CBM).</text>
</comment>
<evidence type="ECO:0000256" key="1">
    <source>
        <dbReference type="RuleBase" id="RU368122"/>
    </source>
</evidence>
<dbReference type="GO" id="GO:0004497">
    <property type="term" value="F:monooxygenase activity"/>
    <property type="evidence" value="ECO:0007669"/>
    <property type="project" value="UniProtKB-KW"/>
</dbReference>
<name>A0A0C9VEC5_SPHS4</name>
<dbReference type="GO" id="GO:0030248">
    <property type="term" value="F:cellulose binding"/>
    <property type="evidence" value="ECO:0007669"/>
    <property type="project" value="UniProtKB-UniRule"/>
</dbReference>
<organism evidence="3 4">
    <name type="scientific">Sphaerobolus stellatus (strain SS14)</name>
    <dbReference type="NCBI Taxonomy" id="990650"/>
    <lineage>
        <taxon>Eukaryota</taxon>
        <taxon>Fungi</taxon>
        <taxon>Dikarya</taxon>
        <taxon>Basidiomycota</taxon>
        <taxon>Agaricomycotina</taxon>
        <taxon>Agaricomycetes</taxon>
        <taxon>Phallomycetidae</taxon>
        <taxon>Geastrales</taxon>
        <taxon>Sphaerobolaceae</taxon>
        <taxon>Sphaerobolus</taxon>
    </lineage>
</organism>
<dbReference type="InterPro" id="IPR005103">
    <property type="entry name" value="AA9_LPMO"/>
</dbReference>
<dbReference type="GO" id="GO:0030245">
    <property type="term" value="P:cellulose catabolic process"/>
    <property type="evidence" value="ECO:0007669"/>
    <property type="project" value="UniProtKB-UniRule"/>
</dbReference>
<dbReference type="EC" id="1.14.99.56" evidence="1"/>
<reference evidence="3 4" key="1">
    <citation type="submission" date="2014-06" db="EMBL/GenBank/DDBJ databases">
        <title>Evolutionary Origins and Diversification of the Mycorrhizal Mutualists.</title>
        <authorList>
            <consortium name="DOE Joint Genome Institute"/>
            <consortium name="Mycorrhizal Genomics Consortium"/>
            <person name="Kohler A."/>
            <person name="Kuo A."/>
            <person name="Nagy L.G."/>
            <person name="Floudas D."/>
            <person name="Copeland A."/>
            <person name="Barry K.W."/>
            <person name="Cichocki N."/>
            <person name="Veneault-Fourrey C."/>
            <person name="LaButti K."/>
            <person name="Lindquist E.A."/>
            <person name="Lipzen A."/>
            <person name="Lundell T."/>
            <person name="Morin E."/>
            <person name="Murat C."/>
            <person name="Riley R."/>
            <person name="Ohm R."/>
            <person name="Sun H."/>
            <person name="Tunlid A."/>
            <person name="Henrissat B."/>
            <person name="Grigoriev I.V."/>
            <person name="Hibbett D.S."/>
            <person name="Martin F."/>
        </authorList>
    </citation>
    <scope>NUCLEOTIDE SEQUENCE [LARGE SCALE GENOMIC DNA]</scope>
    <source>
        <strain evidence="3 4">SS14</strain>
    </source>
</reference>
<keyword evidence="1" id="KW-0119">Carbohydrate metabolism</keyword>
<dbReference type="Proteomes" id="UP000054279">
    <property type="component" value="Unassembled WGS sequence"/>
</dbReference>
<protein>
    <recommendedName>
        <fullName evidence="1">AA9 family lytic polysaccharide monooxygenase</fullName>
        <ecNumber evidence="1">1.14.99.56</ecNumber>
    </recommendedName>
    <alternativeName>
        <fullName evidence="1">Endo-beta-1,4-glucanase</fullName>
    </alternativeName>
    <alternativeName>
        <fullName evidence="1">Glycosyl hydrolase 61 family protein</fullName>
    </alternativeName>
</protein>
<evidence type="ECO:0000313" key="4">
    <source>
        <dbReference type="Proteomes" id="UP000054279"/>
    </source>
</evidence>
<dbReference type="Gene3D" id="2.70.50.70">
    <property type="match status" value="1"/>
</dbReference>
<feature type="non-terminal residue" evidence="3">
    <location>
        <position position="1"/>
    </location>
</feature>
<evidence type="ECO:0000259" key="2">
    <source>
        <dbReference type="Pfam" id="PF03443"/>
    </source>
</evidence>
<dbReference type="Pfam" id="PF03443">
    <property type="entry name" value="AA9"/>
    <property type="match status" value="1"/>
</dbReference>
<feature type="domain" description="Auxiliary Activity family 9 catalytic" evidence="2">
    <location>
        <begin position="8"/>
        <end position="73"/>
    </location>
</feature>
<keyword evidence="1" id="KW-0136">Cellulose degradation</keyword>
<keyword evidence="1" id="KW-0964">Secreted</keyword>
<keyword evidence="4" id="KW-1185">Reference proteome</keyword>
<dbReference type="GO" id="GO:0008810">
    <property type="term" value="F:cellulase activity"/>
    <property type="evidence" value="ECO:0007669"/>
    <property type="project" value="UniProtKB-UniRule"/>
</dbReference>
<keyword evidence="3" id="KW-0560">Oxidoreductase</keyword>
<dbReference type="HOGENOM" id="CLU_2549360_0_0_1"/>
<comment type="catalytic activity">
    <reaction evidence="1">
        <text>[(1-&gt;4)-beta-D-glucosyl]n+m + reduced acceptor + O2 = 4-dehydro-beta-D-glucosyl-[(1-&gt;4)-beta-D-glucosyl]n-1 + [(1-&gt;4)-beta-D-glucosyl]m + acceptor + H2O.</text>
        <dbReference type="EC" id="1.14.99.56"/>
    </reaction>
</comment>
<dbReference type="GO" id="GO:0005576">
    <property type="term" value="C:extracellular region"/>
    <property type="evidence" value="ECO:0007669"/>
    <property type="project" value="UniProtKB-SubCell"/>
</dbReference>
<dbReference type="OrthoDB" id="3496539at2759"/>